<proteinExistence type="predicted"/>
<evidence type="ECO:0000256" key="1">
    <source>
        <dbReference type="SAM" id="MobiDB-lite"/>
    </source>
</evidence>
<dbReference type="EMBL" id="KB307198">
    <property type="protein sequence ID" value="ELT99138.1"/>
    <property type="molecule type" value="Genomic_DNA"/>
</dbReference>
<dbReference type="Gene3D" id="2.30.30.190">
    <property type="entry name" value="CAP Gly-rich-like domain"/>
    <property type="match status" value="1"/>
</dbReference>
<dbReference type="EMBL" id="AMQN01001969">
    <property type="status" value="NOT_ANNOTATED_CDS"/>
    <property type="molecule type" value="Genomic_DNA"/>
</dbReference>
<dbReference type="SMART" id="SM01052">
    <property type="entry name" value="CAP_GLY"/>
    <property type="match status" value="1"/>
</dbReference>
<keyword evidence="5" id="KW-1185">Reference proteome</keyword>
<dbReference type="InterPro" id="IPR000938">
    <property type="entry name" value="CAP-Gly_domain"/>
</dbReference>
<dbReference type="SUPFAM" id="SSF74924">
    <property type="entry name" value="Cap-Gly domain"/>
    <property type="match status" value="1"/>
</dbReference>
<dbReference type="EnsemblMetazoa" id="CapteT228426">
    <property type="protein sequence ID" value="CapteP228426"/>
    <property type="gene ID" value="CapteG228426"/>
</dbReference>
<sequence length="156" mass="17062">MMFSVWARADRLRTSPPGTPPSAPPGLRGSNRPCSPRPVVTQHNKGYTAPASTTGEALNLAGRHPFSPRTPADLSHGDVVKFSRQGGKISKGVIKYIGHLPSKNDTYLGVELEHEIGKHDGVYDGQRYFQSKHNRGVFVAFSKVVMAWHGSEEETL</sequence>
<dbReference type="PROSITE" id="PS00845">
    <property type="entry name" value="CAP_GLY_1"/>
    <property type="match status" value="1"/>
</dbReference>
<dbReference type="AlphaFoldDB" id="R7TYX7"/>
<evidence type="ECO:0000313" key="4">
    <source>
        <dbReference type="EnsemblMetazoa" id="CapteP228426"/>
    </source>
</evidence>
<evidence type="ECO:0000313" key="3">
    <source>
        <dbReference type="EMBL" id="ELT99138.1"/>
    </source>
</evidence>
<dbReference type="PROSITE" id="PS50245">
    <property type="entry name" value="CAP_GLY_2"/>
    <property type="match status" value="1"/>
</dbReference>
<organism evidence="3">
    <name type="scientific">Capitella teleta</name>
    <name type="common">Polychaete worm</name>
    <dbReference type="NCBI Taxonomy" id="283909"/>
    <lineage>
        <taxon>Eukaryota</taxon>
        <taxon>Metazoa</taxon>
        <taxon>Spiralia</taxon>
        <taxon>Lophotrochozoa</taxon>
        <taxon>Annelida</taxon>
        <taxon>Polychaeta</taxon>
        <taxon>Sedentaria</taxon>
        <taxon>Scolecida</taxon>
        <taxon>Capitellidae</taxon>
        <taxon>Capitella</taxon>
    </lineage>
</organism>
<feature type="compositionally biased region" description="Polar residues" evidence="1">
    <location>
        <begin position="41"/>
        <end position="52"/>
    </location>
</feature>
<evidence type="ECO:0000259" key="2">
    <source>
        <dbReference type="PROSITE" id="PS50245"/>
    </source>
</evidence>
<dbReference type="STRING" id="283909.R7TYX7"/>
<protein>
    <recommendedName>
        <fullName evidence="2">CAP-Gly domain-containing protein</fullName>
    </recommendedName>
</protein>
<name>R7TYX7_CAPTE</name>
<reference evidence="4" key="3">
    <citation type="submission" date="2015-06" db="UniProtKB">
        <authorList>
            <consortium name="EnsemblMetazoa"/>
        </authorList>
    </citation>
    <scope>IDENTIFICATION</scope>
</reference>
<gene>
    <name evidence="3" type="ORF">CAPTEDRAFT_228426</name>
</gene>
<dbReference type="OrthoDB" id="2130750at2759"/>
<evidence type="ECO:0000313" key="5">
    <source>
        <dbReference type="Proteomes" id="UP000014760"/>
    </source>
</evidence>
<feature type="domain" description="CAP-Gly" evidence="2">
    <location>
        <begin position="98"/>
        <end position="140"/>
    </location>
</feature>
<dbReference type="Proteomes" id="UP000014760">
    <property type="component" value="Unassembled WGS sequence"/>
</dbReference>
<reference evidence="3 5" key="2">
    <citation type="journal article" date="2013" name="Nature">
        <title>Insights into bilaterian evolution from three spiralian genomes.</title>
        <authorList>
            <person name="Simakov O."/>
            <person name="Marletaz F."/>
            <person name="Cho S.J."/>
            <person name="Edsinger-Gonzales E."/>
            <person name="Havlak P."/>
            <person name="Hellsten U."/>
            <person name="Kuo D.H."/>
            <person name="Larsson T."/>
            <person name="Lv J."/>
            <person name="Arendt D."/>
            <person name="Savage R."/>
            <person name="Osoegawa K."/>
            <person name="de Jong P."/>
            <person name="Grimwood J."/>
            <person name="Chapman J.A."/>
            <person name="Shapiro H."/>
            <person name="Aerts A."/>
            <person name="Otillar R.P."/>
            <person name="Terry A.Y."/>
            <person name="Boore J.L."/>
            <person name="Grigoriev I.V."/>
            <person name="Lindberg D.R."/>
            <person name="Seaver E.C."/>
            <person name="Weisblat D.A."/>
            <person name="Putnam N.H."/>
            <person name="Rokhsar D.S."/>
        </authorList>
    </citation>
    <scope>NUCLEOTIDE SEQUENCE</scope>
    <source>
        <strain evidence="3 5">I ESC-2004</strain>
    </source>
</reference>
<dbReference type="Pfam" id="PF01302">
    <property type="entry name" value="CAP_GLY"/>
    <property type="match status" value="1"/>
</dbReference>
<reference evidence="5" key="1">
    <citation type="submission" date="2012-12" db="EMBL/GenBank/DDBJ databases">
        <authorList>
            <person name="Hellsten U."/>
            <person name="Grimwood J."/>
            <person name="Chapman J.A."/>
            <person name="Shapiro H."/>
            <person name="Aerts A."/>
            <person name="Otillar R.P."/>
            <person name="Terry A.Y."/>
            <person name="Boore J.L."/>
            <person name="Simakov O."/>
            <person name="Marletaz F."/>
            <person name="Cho S.-J."/>
            <person name="Edsinger-Gonzales E."/>
            <person name="Havlak P."/>
            <person name="Kuo D.-H."/>
            <person name="Larsson T."/>
            <person name="Lv J."/>
            <person name="Arendt D."/>
            <person name="Savage R."/>
            <person name="Osoegawa K."/>
            <person name="de Jong P."/>
            <person name="Lindberg D.R."/>
            <person name="Seaver E.C."/>
            <person name="Weisblat D.A."/>
            <person name="Putnam N.H."/>
            <person name="Grigoriev I.V."/>
            <person name="Rokhsar D.S."/>
        </authorList>
    </citation>
    <scope>NUCLEOTIDE SEQUENCE</scope>
    <source>
        <strain evidence="5">I ESC-2004</strain>
    </source>
</reference>
<feature type="region of interest" description="Disordered" evidence="1">
    <location>
        <begin position="9"/>
        <end position="52"/>
    </location>
</feature>
<dbReference type="InterPro" id="IPR036859">
    <property type="entry name" value="CAP-Gly_dom_sf"/>
</dbReference>
<dbReference type="HOGENOM" id="CLU_1688410_0_0_1"/>
<accession>R7TYX7</accession>